<dbReference type="Pfam" id="PF01569">
    <property type="entry name" value="PAP2"/>
    <property type="match status" value="1"/>
</dbReference>
<proteinExistence type="predicted"/>
<evidence type="ECO:0000256" key="1">
    <source>
        <dbReference type="SAM" id="Phobius"/>
    </source>
</evidence>
<keyword evidence="1" id="KW-0812">Transmembrane</keyword>
<keyword evidence="3" id="KW-0378">Hydrolase</keyword>
<name>A0A1J5Q230_9ZZZZ</name>
<dbReference type="EMBL" id="MLJW01004460">
    <property type="protein sequence ID" value="OIQ69925.1"/>
    <property type="molecule type" value="Genomic_DNA"/>
</dbReference>
<keyword evidence="1" id="KW-0472">Membrane</keyword>
<feature type="domain" description="Phosphatidic acid phosphatase type 2/haloperoxidase" evidence="2">
    <location>
        <begin position="52"/>
        <end position="164"/>
    </location>
</feature>
<keyword evidence="1" id="KW-1133">Transmembrane helix</keyword>
<feature type="transmembrane region" description="Helical" evidence="1">
    <location>
        <begin position="149"/>
        <end position="175"/>
    </location>
</feature>
<accession>A0A1J5Q230</accession>
<comment type="caution">
    <text evidence="3">The sequence shown here is derived from an EMBL/GenBank/DDBJ whole genome shotgun (WGS) entry which is preliminary data.</text>
</comment>
<protein>
    <submittedName>
        <fullName evidence="3">Undecaprenyl-diphosphatase BcrC</fullName>
        <ecNumber evidence="3">3.6.1.27</ecNumber>
    </submittedName>
</protein>
<reference evidence="3" key="1">
    <citation type="submission" date="2016-10" db="EMBL/GenBank/DDBJ databases">
        <title>Sequence of Gallionella enrichment culture.</title>
        <authorList>
            <person name="Poehlein A."/>
            <person name="Muehling M."/>
            <person name="Daniel R."/>
        </authorList>
    </citation>
    <scope>NUCLEOTIDE SEQUENCE</scope>
</reference>
<dbReference type="Gene3D" id="1.20.144.10">
    <property type="entry name" value="Phosphatidic acid phosphatase type 2/haloperoxidase"/>
    <property type="match status" value="1"/>
</dbReference>
<dbReference type="SUPFAM" id="SSF48317">
    <property type="entry name" value="Acid phosphatase/Vanadium-dependent haloperoxidase"/>
    <property type="match status" value="1"/>
</dbReference>
<dbReference type="SMART" id="SM00014">
    <property type="entry name" value="acidPPc"/>
    <property type="match status" value="1"/>
</dbReference>
<feature type="transmembrane region" description="Helical" evidence="1">
    <location>
        <begin position="26"/>
        <end position="45"/>
    </location>
</feature>
<dbReference type="InterPro" id="IPR036938">
    <property type="entry name" value="PAP2/HPO_sf"/>
</dbReference>
<sequence>MDNNLYLDINNFARHTSWLHSPMVGYAKYGLGVFAILMLIGWWTARSYSDRVMASALLAPVLAALAFVINQPVASAVGEQRPYNTLPNVLVLLTRGHDWSFPSDHAVLSGATTVALFYVSKRLGYLSLGFALLMAFARVYVGVHYPQDVIVGLIDGAIVAALLRFLLISPAIRIVHGLRASRLRGVLVSE</sequence>
<dbReference type="PANTHER" id="PTHR14969:SF13">
    <property type="entry name" value="AT30094P"/>
    <property type="match status" value="1"/>
</dbReference>
<dbReference type="GO" id="GO:0050380">
    <property type="term" value="F:undecaprenyl-diphosphatase activity"/>
    <property type="evidence" value="ECO:0007669"/>
    <property type="project" value="UniProtKB-EC"/>
</dbReference>
<evidence type="ECO:0000313" key="3">
    <source>
        <dbReference type="EMBL" id="OIQ69925.1"/>
    </source>
</evidence>
<feature type="transmembrane region" description="Helical" evidence="1">
    <location>
        <begin position="125"/>
        <end position="143"/>
    </location>
</feature>
<dbReference type="InterPro" id="IPR000326">
    <property type="entry name" value="PAP2/HPO"/>
</dbReference>
<dbReference type="EC" id="3.6.1.27" evidence="3"/>
<evidence type="ECO:0000259" key="2">
    <source>
        <dbReference type="SMART" id="SM00014"/>
    </source>
</evidence>
<dbReference type="PANTHER" id="PTHR14969">
    <property type="entry name" value="SPHINGOSINE-1-PHOSPHATE PHOSPHOHYDROLASE"/>
    <property type="match status" value="1"/>
</dbReference>
<feature type="transmembrane region" description="Helical" evidence="1">
    <location>
        <begin position="52"/>
        <end position="69"/>
    </location>
</feature>
<organism evidence="3">
    <name type="scientific">mine drainage metagenome</name>
    <dbReference type="NCBI Taxonomy" id="410659"/>
    <lineage>
        <taxon>unclassified sequences</taxon>
        <taxon>metagenomes</taxon>
        <taxon>ecological metagenomes</taxon>
    </lineage>
</organism>
<dbReference type="AlphaFoldDB" id="A0A1J5Q230"/>
<gene>
    <name evidence="3" type="primary">bcrC_7</name>
    <name evidence="3" type="ORF">GALL_484680</name>
</gene>